<gene>
    <name evidence="1" type="ORF">BJ322DRAFT_491340</name>
</gene>
<keyword evidence="2" id="KW-1185">Reference proteome</keyword>
<evidence type="ECO:0000313" key="2">
    <source>
        <dbReference type="Proteomes" id="UP000736335"/>
    </source>
</evidence>
<dbReference type="EMBL" id="WIUZ02000022">
    <property type="protein sequence ID" value="KAF9778760.1"/>
    <property type="molecule type" value="Genomic_DNA"/>
</dbReference>
<dbReference type="OrthoDB" id="2745898at2759"/>
<evidence type="ECO:0000313" key="1">
    <source>
        <dbReference type="EMBL" id="KAF9778760.1"/>
    </source>
</evidence>
<proteinExistence type="predicted"/>
<comment type="caution">
    <text evidence="1">The sequence shown here is derived from an EMBL/GenBank/DDBJ whole genome shotgun (WGS) entry which is preliminary data.</text>
</comment>
<name>A0A9P6H574_9AGAM</name>
<dbReference type="Proteomes" id="UP000736335">
    <property type="component" value="Unassembled WGS sequence"/>
</dbReference>
<reference evidence="1" key="1">
    <citation type="journal article" date="2020" name="Nat. Commun.">
        <title>Large-scale genome sequencing of mycorrhizal fungi provides insights into the early evolution of symbiotic traits.</title>
        <authorList>
            <person name="Miyauchi S."/>
            <person name="Kiss E."/>
            <person name="Kuo A."/>
            <person name="Drula E."/>
            <person name="Kohler A."/>
            <person name="Sanchez-Garcia M."/>
            <person name="Morin E."/>
            <person name="Andreopoulos B."/>
            <person name="Barry K.W."/>
            <person name="Bonito G."/>
            <person name="Buee M."/>
            <person name="Carver A."/>
            <person name="Chen C."/>
            <person name="Cichocki N."/>
            <person name="Clum A."/>
            <person name="Culley D."/>
            <person name="Crous P.W."/>
            <person name="Fauchery L."/>
            <person name="Girlanda M."/>
            <person name="Hayes R.D."/>
            <person name="Keri Z."/>
            <person name="LaButti K."/>
            <person name="Lipzen A."/>
            <person name="Lombard V."/>
            <person name="Magnuson J."/>
            <person name="Maillard F."/>
            <person name="Murat C."/>
            <person name="Nolan M."/>
            <person name="Ohm R.A."/>
            <person name="Pangilinan J."/>
            <person name="Pereira M.F."/>
            <person name="Perotto S."/>
            <person name="Peter M."/>
            <person name="Pfister S."/>
            <person name="Riley R."/>
            <person name="Sitrit Y."/>
            <person name="Stielow J.B."/>
            <person name="Szollosi G."/>
            <person name="Zifcakova L."/>
            <person name="Stursova M."/>
            <person name="Spatafora J.W."/>
            <person name="Tedersoo L."/>
            <person name="Vaario L.M."/>
            <person name="Yamada A."/>
            <person name="Yan M."/>
            <person name="Wang P."/>
            <person name="Xu J."/>
            <person name="Bruns T."/>
            <person name="Baldrian P."/>
            <person name="Vilgalys R."/>
            <person name="Dunand C."/>
            <person name="Henrissat B."/>
            <person name="Grigoriev I.V."/>
            <person name="Hibbett D."/>
            <person name="Nagy L.G."/>
            <person name="Martin F.M."/>
        </authorList>
    </citation>
    <scope>NUCLEOTIDE SEQUENCE</scope>
    <source>
        <strain evidence="1">UH-Tt-Lm1</strain>
    </source>
</reference>
<reference evidence="1" key="2">
    <citation type="submission" date="2020-11" db="EMBL/GenBank/DDBJ databases">
        <authorList>
            <consortium name="DOE Joint Genome Institute"/>
            <person name="Kuo A."/>
            <person name="Miyauchi S."/>
            <person name="Kiss E."/>
            <person name="Drula E."/>
            <person name="Kohler A."/>
            <person name="Sanchez-Garcia M."/>
            <person name="Andreopoulos B."/>
            <person name="Barry K.W."/>
            <person name="Bonito G."/>
            <person name="Buee M."/>
            <person name="Carver A."/>
            <person name="Chen C."/>
            <person name="Cichocki N."/>
            <person name="Clum A."/>
            <person name="Culley D."/>
            <person name="Crous P.W."/>
            <person name="Fauchery L."/>
            <person name="Girlanda M."/>
            <person name="Hayes R."/>
            <person name="Keri Z."/>
            <person name="Labutti K."/>
            <person name="Lipzen A."/>
            <person name="Lombard V."/>
            <person name="Magnuson J."/>
            <person name="Maillard F."/>
            <person name="Morin E."/>
            <person name="Murat C."/>
            <person name="Nolan M."/>
            <person name="Ohm R."/>
            <person name="Pangilinan J."/>
            <person name="Pereira M."/>
            <person name="Perotto S."/>
            <person name="Peter M."/>
            <person name="Riley R."/>
            <person name="Sitrit Y."/>
            <person name="Stielow B."/>
            <person name="Szollosi G."/>
            <person name="Zifcakova L."/>
            <person name="Stursova M."/>
            <person name="Spatafora J.W."/>
            <person name="Tedersoo L."/>
            <person name="Vaario L.-M."/>
            <person name="Yamada A."/>
            <person name="Yan M."/>
            <person name="Wang P."/>
            <person name="Xu J."/>
            <person name="Bruns T."/>
            <person name="Baldrian P."/>
            <person name="Vilgalys R."/>
            <person name="Henrissat B."/>
            <person name="Grigoriev I.V."/>
            <person name="Hibbett D."/>
            <person name="Nagy L.G."/>
            <person name="Martin F.M."/>
        </authorList>
    </citation>
    <scope>NUCLEOTIDE SEQUENCE</scope>
    <source>
        <strain evidence="1">UH-Tt-Lm1</strain>
    </source>
</reference>
<sequence>MILQYLETDKEAIRACSRAAHDFRHVALSFLGRHIRVNDVDRVKECARLITRGAFQHVRSLDLGVDKKNVILEEYWKDYIVILASFSRYRSLNRLWLSEVPFIFLKPSQKKNHRETVTALGSTVTELGLYGCHFSSYQELVSFIRSFPLCNLLFIRDCVTGEQATGGNALAGLPEHRLTVNDLQLSASSSSDLLIDISNLIEDAALDVGSLTSLVCDVATSERTQRVAAAVSGSRVEHFQMACLQPEGFQAFMGLFSTKWNLKTLTIGPQRHQNTEFWAEAFKDLPPLPCVDDVTIIYHYPRPGAFTVDCWGYFDRMLSRRDLFPALKSVHIRPTYGSYRLDSRKWWAICSSFRAIDARRLGPFQYH</sequence>
<organism evidence="1 2">
    <name type="scientific">Thelephora terrestris</name>
    <dbReference type="NCBI Taxonomy" id="56493"/>
    <lineage>
        <taxon>Eukaryota</taxon>
        <taxon>Fungi</taxon>
        <taxon>Dikarya</taxon>
        <taxon>Basidiomycota</taxon>
        <taxon>Agaricomycotina</taxon>
        <taxon>Agaricomycetes</taxon>
        <taxon>Thelephorales</taxon>
        <taxon>Thelephoraceae</taxon>
        <taxon>Thelephora</taxon>
    </lineage>
</organism>
<dbReference type="AlphaFoldDB" id="A0A9P6H574"/>
<accession>A0A9P6H574</accession>
<protein>
    <submittedName>
        <fullName evidence="1">Uncharacterized protein</fullName>
    </submittedName>
</protein>